<accession>A0A382SF25</accession>
<reference evidence="1" key="1">
    <citation type="submission" date="2018-05" db="EMBL/GenBank/DDBJ databases">
        <authorList>
            <person name="Lanie J.A."/>
            <person name="Ng W.-L."/>
            <person name="Kazmierczak K.M."/>
            <person name="Andrzejewski T.M."/>
            <person name="Davidsen T.M."/>
            <person name="Wayne K.J."/>
            <person name="Tettelin H."/>
            <person name="Glass J.I."/>
            <person name="Rusch D."/>
            <person name="Podicherti R."/>
            <person name="Tsui H.-C.T."/>
            <person name="Winkler M.E."/>
        </authorList>
    </citation>
    <scope>NUCLEOTIDE SEQUENCE</scope>
</reference>
<dbReference type="AlphaFoldDB" id="A0A382SF25"/>
<name>A0A382SF25_9ZZZZ</name>
<gene>
    <name evidence="1" type="ORF">METZ01_LOCUS361310</name>
</gene>
<proteinExistence type="predicted"/>
<feature type="non-terminal residue" evidence="1">
    <location>
        <position position="26"/>
    </location>
</feature>
<evidence type="ECO:0000313" key="1">
    <source>
        <dbReference type="EMBL" id="SVD08456.1"/>
    </source>
</evidence>
<dbReference type="EMBL" id="UINC01128596">
    <property type="protein sequence ID" value="SVD08456.1"/>
    <property type="molecule type" value="Genomic_DNA"/>
</dbReference>
<organism evidence="1">
    <name type="scientific">marine metagenome</name>
    <dbReference type="NCBI Taxonomy" id="408172"/>
    <lineage>
        <taxon>unclassified sequences</taxon>
        <taxon>metagenomes</taxon>
        <taxon>ecological metagenomes</taxon>
    </lineage>
</organism>
<protein>
    <submittedName>
        <fullName evidence="1">Uncharacterized protein</fullName>
    </submittedName>
</protein>
<sequence length="26" mass="2811">MNANSCYVKFPQPASLYPYAGFGATL</sequence>